<dbReference type="VEuPathDB" id="VectorBase:AMAM014685"/>
<dbReference type="AlphaFoldDB" id="A0A182SW89"/>
<proteinExistence type="predicted"/>
<feature type="compositionally biased region" description="Polar residues" evidence="1">
    <location>
        <begin position="169"/>
        <end position="181"/>
    </location>
</feature>
<dbReference type="Proteomes" id="UP000075901">
    <property type="component" value="Unassembled WGS sequence"/>
</dbReference>
<keyword evidence="3" id="KW-1185">Reference proteome</keyword>
<name>A0A182SW89_9DIPT</name>
<reference evidence="3" key="1">
    <citation type="submission" date="2013-09" db="EMBL/GenBank/DDBJ databases">
        <title>The Genome Sequence of Anopheles maculatus species B.</title>
        <authorList>
            <consortium name="The Broad Institute Genomics Platform"/>
            <person name="Neafsey D.E."/>
            <person name="Besansky N."/>
            <person name="Howell P."/>
            <person name="Walton C."/>
            <person name="Young S.K."/>
            <person name="Zeng Q."/>
            <person name="Gargeya S."/>
            <person name="Fitzgerald M."/>
            <person name="Haas B."/>
            <person name="Abouelleil A."/>
            <person name="Allen A.W."/>
            <person name="Alvarado L."/>
            <person name="Arachchi H.M."/>
            <person name="Berlin A.M."/>
            <person name="Chapman S.B."/>
            <person name="Gainer-Dewar J."/>
            <person name="Goldberg J."/>
            <person name="Griggs A."/>
            <person name="Gujja S."/>
            <person name="Hansen M."/>
            <person name="Howarth C."/>
            <person name="Imamovic A."/>
            <person name="Ireland A."/>
            <person name="Larimer J."/>
            <person name="McCowan C."/>
            <person name="Murphy C."/>
            <person name="Pearson M."/>
            <person name="Poon T.W."/>
            <person name="Priest M."/>
            <person name="Roberts A."/>
            <person name="Saif S."/>
            <person name="Shea T."/>
            <person name="Sisk P."/>
            <person name="Sykes S."/>
            <person name="Wortman J."/>
            <person name="Nusbaum C."/>
            <person name="Birren B."/>
        </authorList>
    </citation>
    <scope>NUCLEOTIDE SEQUENCE [LARGE SCALE GENOMIC DNA]</scope>
    <source>
        <strain evidence="3">maculatus3</strain>
    </source>
</reference>
<sequence>AAGTDALSGRVHAITAVPPKPGTGKVRHLIDRSVQTDGYACTQCVARNKKTFISSFSQTTAPVLRLDAEVQTNGPPLSAPNVVSLDGLNAQQIETVEAIVRFIRARQLAGSIESVQHALRNDRVAGSGMTPAIQHNAQRLMSQVKSDLQRTDSFPGHSSHSHHHGYYSNNYQSMAQPSQQPIHYYDDTPRDHRYRHPGSGITRTVRTTTTTMAEQIIPACYDSQPQLSKKTKKRLKLQQQQQHQQRW</sequence>
<dbReference type="EnsemblMetazoa" id="AMAM014685-RA">
    <property type="protein sequence ID" value="AMAM014685-PA"/>
    <property type="gene ID" value="AMAM014685"/>
</dbReference>
<evidence type="ECO:0000313" key="3">
    <source>
        <dbReference type="Proteomes" id="UP000075901"/>
    </source>
</evidence>
<reference evidence="2" key="2">
    <citation type="submission" date="2020-05" db="UniProtKB">
        <authorList>
            <consortium name="EnsemblMetazoa"/>
        </authorList>
    </citation>
    <scope>IDENTIFICATION</scope>
    <source>
        <strain evidence="2">maculatus3</strain>
    </source>
</reference>
<organism evidence="2 3">
    <name type="scientific">Anopheles maculatus</name>
    <dbReference type="NCBI Taxonomy" id="74869"/>
    <lineage>
        <taxon>Eukaryota</taxon>
        <taxon>Metazoa</taxon>
        <taxon>Ecdysozoa</taxon>
        <taxon>Arthropoda</taxon>
        <taxon>Hexapoda</taxon>
        <taxon>Insecta</taxon>
        <taxon>Pterygota</taxon>
        <taxon>Neoptera</taxon>
        <taxon>Endopterygota</taxon>
        <taxon>Diptera</taxon>
        <taxon>Nematocera</taxon>
        <taxon>Culicoidea</taxon>
        <taxon>Culicidae</taxon>
        <taxon>Anophelinae</taxon>
        <taxon>Anopheles</taxon>
        <taxon>Anopheles maculatus group</taxon>
    </lineage>
</organism>
<accession>A0A182SW89</accession>
<feature type="region of interest" description="Disordered" evidence="1">
    <location>
        <begin position="146"/>
        <end position="207"/>
    </location>
</feature>
<protein>
    <submittedName>
        <fullName evidence="2">Uncharacterized protein</fullName>
    </submittedName>
</protein>
<evidence type="ECO:0000256" key="1">
    <source>
        <dbReference type="SAM" id="MobiDB-lite"/>
    </source>
</evidence>
<evidence type="ECO:0000313" key="2">
    <source>
        <dbReference type="EnsemblMetazoa" id="AMAM014685-PA"/>
    </source>
</evidence>